<dbReference type="AlphaFoldDB" id="A0ABD3Q6W9"/>
<proteinExistence type="predicted"/>
<dbReference type="EMBL" id="JALLAZ020000428">
    <property type="protein sequence ID" value="KAL3795321.1"/>
    <property type="molecule type" value="Genomic_DNA"/>
</dbReference>
<feature type="region of interest" description="Disordered" evidence="1">
    <location>
        <begin position="68"/>
        <end position="159"/>
    </location>
</feature>
<protein>
    <submittedName>
        <fullName evidence="2">Uncharacterized protein</fullName>
    </submittedName>
</protein>
<evidence type="ECO:0000313" key="3">
    <source>
        <dbReference type="Proteomes" id="UP001530315"/>
    </source>
</evidence>
<accession>A0ABD3Q6W9</accession>
<feature type="region of interest" description="Disordered" evidence="1">
    <location>
        <begin position="520"/>
        <end position="539"/>
    </location>
</feature>
<comment type="caution">
    <text evidence="2">The sequence shown here is derived from an EMBL/GenBank/DDBJ whole genome shotgun (WGS) entry which is preliminary data.</text>
</comment>
<sequence length="658" mass="72362">MQRLPFSLHGSSAPNNSMVRSLLPKERAAEWKRWTRDICDRIPDQVTYEELGVGGPGMAFDMERRMRNNKRKGRGGDGDDENDDVGGERHAKGAAASKRGGGKVLRKDAGGEDADDAVGGDAAMGEAEDEMKGKTDDAGGSGVANKKTEDKKDQGATTKTFSVAPVPSFYYQDLKRIRNIQSEMVRSLHVQQSRERVIRAQAEYDAAYKRSMDIQRAKAIAVQEHVDLPEFLRKQETNILNERTKLLDDAKRHWERRQYQLKDMEQRFGKEQALNRSVCNGVLQDLKDRVCIRVSEDLKGSGLGTHRLYTEADNARSKGDEEREVSATVLGYMVDSVDRRHNDMLQDYFEFVPPYLSLDNVTASLKTSETMSQQRVRLEREMRAKVAQLDVAFNEAERKRTESWMKLIKAKGGGGSSGGQSAPFGGSIASKAKPRSRKSVPAGGVGEAVAPARQSYPMQMQAQPGPGYVPASYYQPQRPPAAATQMHAQMVAPAAAQMMMQPQIVRVQTMVVQNQPQQMSASHLPQPGRVPSSISVTTDPSFAQSAPSIFAPNIANVTSNVEDTLPSHLDFQQQHASEAKQSKYVYGDKYSQTNVNARKNADGTVVPASTPKLLPDGTYARPAGRQRKGMDWDAINGRWYPVAGGGGSSYSGSGNEEG</sequence>
<evidence type="ECO:0000256" key="1">
    <source>
        <dbReference type="SAM" id="MobiDB-lite"/>
    </source>
</evidence>
<gene>
    <name evidence="2" type="ORF">ACHAW5_000757</name>
</gene>
<organism evidence="2 3">
    <name type="scientific">Stephanodiscus triporus</name>
    <dbReference type="NCBI Taxonomy" id="2934178"/>
    <lineage>
        <taxon>Eukaryota</taxon>
        <taxon>Sar</taxon>
        <taxon>Stramenopiles</taxon>
        <taxon>Ochrophyta</taxon>
        <taxon>Bacillariophyta</taxon>
        <taxon>Coscinodiscophyceae</taxon>
        <taxon>Thalassiosirophycidae</taxon>
        <taxon>Stephanodiscales</taxon>
        <taxon>Stephanodiscaceae</taxon>
        <taxon>Stephanodiscus</taxon>
    </lineage>
</organism>
<dbReference type="Proteomes" id="UP001530315">
    <property type="component" value="Unassembled WGS sequence"/>
</dbReference>
<feature type="region of interest" description="Disordered" evidence="1">
    <location>
        <begin position="411"/>
        <end position="445"/>
    </location>
</feature>
<name>A0ABD3Q6W9_9STRA</name>
<feature type="region of interest" description="Disordered" evidence="1">
    <location>
        <begin position="602"/>
        <end position="630"/>
    </location>
</feature>
<keyword evidence="3" id="KW-1185">Reference proteome</keyword>
<reference evidence="2 3" key="1">
    <citation type="submission" date="2024-10" db="EMBL/GenBank/DDBJ databases">
        <title>Updated reference genomes for cyclostephanoid diatoms.</title>
        <authorList>
            <person name="Roberts W.R."/>
            <person name="Alverson A.J."/>
        </authorList>
    </citation>
    <scope>NUCLEOTIDE SEQUENCE [LARGE SCALE GENOMIC DNA]</scope>
    <source>
        <strain evidence="2 3">AJA276-08</strain>
    </source>
</reference>
<evidence type="ECO:0000313" key="2">
    <source>
        <dbReference type="EMBL" id="KAL3795321.1"/>
    </source>
</evidence>